<dbReference type="PANTHER" id="PTHR35535">
    <property type="entry name" value="HEAT SHOCK PROTEIN HSLJ"/>
    <property type="match status" value="1"/>
</dbReference>
<evidence type="ECO:0000256" key="2">
    <source>
        <dbReference type="ARBA" id="ARBA00023136"/>
    </source>
</evidence>
<dbReference type="Gene3D" id="2.40.128.200">
    <property type="match status" value="1"/>
</dbReference>
<dbReference type="EMBL" id="NOXU01000032">
    <property type="protein sequence ID" value="OYQ31743.1"/>
    <property type="molecule type" value="Genomic_DNA"/>
</dbReference>
<keyword evidence="9" id="KW-1185">Reference proteome</keyword>
<feature type="domain" description="DUF306" evidence="6">
    <location>
        <begin position="392"/>
        <end position="491"/>
    </location>
</feature>
<dbReference type="Proteomes" id="UP000216998">
    <property type="component" value="Unassembled WGS sequence"/>
</dbReference>
<dbReference type="Pfam" id="PF09864">
    <property type="entry name" value="MliC"/>
    <property type="match status" value="1"/>
</dbReference>
<evidence type="ECO:0008006" key="10">
    <source>
        <dbReference type="Google" id="ProtNLM"/>
    </source>
</evidence>
<evidence type="ECO:0000256" key="1">
    <source>
        <dbReference type="ARBA" id="ARBA00022729"/>
    </source>
</evidence>
<evidence type="ECO:0000256" key="5">
    <source>
        <dbReference type="SAM" id="MobiDB-lite"/>
    </source>
</evidence>
<dbReference type="InterPro" id="IPR036328">
    <property type="entry name" value="MliC_sf"/>
</dbReference>
<comment type="caution">
    <text evidence="8">The sequence shown here is derived from an EMBL/GenBank/DDBJ whole genome shotgun (WGS) entry which is preliminary data.</text>
</comment>
<feature type="region of interest" description="Disordered" evidence="5">
    <location>
        <begin position="280"/>
        <end position="299"/>
    </location>
</feature>
<sequence>MRAAYISNWHRGRGGGIIGARTGSRETRTTMHRTGWGRAWLIAGLALLLAGPGLAADPSPQTGSAGANPSTARALVTIIGELSYRERIALPPGATLLVTLAEQSSGGDPAGPALARQSVDLAGQQVPLSFRLTAAQAKLKAGERYALRAIIQDRTGQPLWSKQSAHVINPDQPLHDLGMLWLTRAAAPAPAAAMDSPAPTLPGIPFQCGDRQVLVQARDDGLDLTLDGVTHRLERLLSASGARYGTGLPDGREILFWTKGRNARLTITGEAGLSCAQAEFPDDPAPRPGQYEASGRSPDWTLRIGPERLELVRSVTGTSQIVQIPVPERQLLADGHRYVARLSTGELRVTINPGLCLEPRTSVPFPDRVTVEMGEQVLSGCGGSAAAFLAQAEQWSVTLLNGEPVTDAGLSLRFTSQGEISGNAGCNRFMARYRADANGLTIAGRSGGSTMMACPREMMLREQAFLSALRSVQTHTVEPDGTLVLTGLDETEIRLRRVGGP</sequence>
<dbReference type="Pfam" id="PF03724">
    <property type="entry name" value="META"/>
    <property type="match status" value="1"/>
</dbReference>
<dbReference type="PANTHER" id="PTHR35535:SF1">
    <property type="entry name" value="HEAT SHOCK PROTEIN HSLJ"/>
    <property type="match status" value="1"/>
</dbReference>
<evidence type="ECO:0000259" key="7">
    <source>
        <dbReference type="Pfam" id="PF09864"/>
    </source>
</evidence>
<feature type="domain" description="C-type lysozyme inhibitor" evidence="7">
    <location>
        <begin position="206"/>
        <end position="272"/>
    </location>
</feature>
<dbReference type="InterPro" id="IPR005184">
    <property type="entry name" value="DUF306_Meta_HslJ"/>
</dbReference>
<evidence type="ECO:0000256" key="3">
    <source>
        <dbReference type="ARBA" id="ARBA00023139"/>
    </source>
</evidence>
<proteinExistence type="predicted"/>
<evidence type="ECO:0000256" key="4">
    <source>
        <dbReference type="ARBA" id="ARBA00023288"/>
    </source>
</evidence>
<organism evidence="8 9">
    <name type="scientific">Niveispirillum lacus</name>
    <dbReference type="NCBI Taxonomy" id="1981099"/>
    <lineage>
        <taxon>Bacteria</taxon>
        <taxon>Pseudomonadati</taxon>
        <taxon>Pseudomonadota</taxon>
        <taxon>Alphaproteobacteria</taxon>
        <taxon>Rhodospirillales</taxon>
        <taxon>Azospirillaceae</taxon>
        <taxon>Niveispirillum</taxon>
    </lineage>
</organism>
<gene>
    <name evidence="8" type="ORF">CHU95_21670</name>
</gene>
<dbReference type="InterPro" id="IPR053147">
    <property type="entry name" value="Hsp_HslJ-like"/>
</dbReference>
<dbReference type="InterPro" id="IPR018660">
    <property type="entry name" value="MliC"/>
</dbReference>
<keyword evidence="3" id="KW-0564">Palmitate</keyword>
<accession>A0A255YRA4</accession>
<reference evidence="8 9" key="1">
    <citation type="submission" date="2017-07" db="EMBL/GenBank/DDBJ databases">
        <title>Niveispirillum cyanobacteriorum sp. nov., isolated from cyanobacterial aggregates in a eutrophic lake.</title>
        <authorList>
            <person name="Cai H."/>
        </authorList>
    </citation>
    <scope>NUCLEOTIDE SEQUENCE [LARGE SCALE GENOMIC DNA]</scope>
    <source>
        <strain evidence="9">TH1-14</strain>
    </source>
</reference>
<evidence type="ECO:0000313" key="9">
    <source>
        <dbReference type="Proteomes" id="UP000216998"/>
    </source>
</evidence>
<dbReference type="InterPro" id="IPR038670">
    <property type="entry name" value="HslJ-like_sf"/>
</dbReference>
<keyword evidence="4" id="KW-0449">Lipoprotein</keyword>
<dbReference type="OrthoDB" id="9809132at2"/>
<evidence type="ECO:0000259" key="6">
    <source>
        <dbReference type="Pfam" id="PF03724"/>
    </source>
</evidence>
<keyword evidence="2" id="KW-0472">Membrane</keyword>
<keyword evidence="1" id="KW-0732">Signal</keyword>
<dbReference type="SUPFAM" id="SSF141488">
    <property type="entry name" value="YdhA-like"/>
    <property type="match status" value="1"/>
</dbReference>
<dbReference type="InterPro" id="IPR039366">
    <property type="entry name" value="Pilotin"/>
</dbReference>
<dbReference type="Gene3D" id="2.40.128.270">
    <property type="match status" value="1"/>
</dbReference>
<dbReference type="AlphaFoldDB" id="A0A255YRA4"/>
<name>A0A255YRA4_9PROT</name>
<dbReference type="Pfam" id="PF09619">
    <property type="entry name" value="YscW"/>
    <property type="match status" value="1"/>
</dbReference>
<evidence type="ECO:0000313" key="8">
    <source>
        <dbReference type="EMBL" id="OYQ31743.1"/>
    </source>
</evidence>
<protein>
    <recommendedName>
        <fullName evidence="10">DUF306 domain-containing protein</fullName>
    </recommendedName>
</protein>